<organism evidence="1">
    <name type="scientific">Darwinula stevensoni</name>
    <dbReference type="NCBI Taxonomy" id="69355"/>
    <lineage>
        <taxon>Eukaryota</taxon>
        <taxon>Metazoa</taxon>
        <taxon>Ecdysozoa</taxon>
        <taxon>Arthropoda</taxon>
        <taxon>Crustacea</taxon>
        <taxon>Oligostraca</taxon>
        <taxon>Ostracoda</taxon>
        <taxon>Podocopa</taxon>
        <taxon>Podocopida</taxon>
        <taxon>Darwinulocopina</taxon>
        <taxon>Darwinuloidea</taxon>
        <taxon>Darwinulidae</taxon>
        <taxon>Darwinula</taxon>
    </lineage>
</organism>
<sequence>MTSAQEKRTMKKLSRGELEERYMSVLDENVFLKKHTRNQEERIKKLAAKMLRLSQDAKKTQLAPGESGGLALHDTEEAKRRILVLEQQKGQLVARMKAMKHQLG</sequence>
<dbReference type="EMBL" id="CAJPEV010040160">
    <property type="protein sequence ID" value="CAG0909919.1"/>
    <property type="molecule type" value="Genomic_DNA"/>
</dbReference>
<dbReference type="OrthoDB" id="6381913at2759"/>
<proteinExistence type="predicted"/>
<accession>A0A7R9FUM7</accession>
<evidence type="ECO:0000313" key="1">
    <source>
        <dbReference type="EMBL" id="CAD7255627.1"/>
    </source>
</evidence>
<keyword evidence="2" id="KW-1185">Reference proteome</keyword>
<dbReference type="InterPro" id="IPR031139">
    <property type="entry name" value="RPGRIP1_fam"/>
</dbReference>
<evidence type="ECO:0000313" key="2">
    <source>
        <dbReference type="Proteomes" id="UP000677054"/>
    </source>
</evidence>
<dbReference type="AlphaFoldDB" id="A0A7R9FUM7"/>
<feature type="non-terminal residue" evidence="1">
    <location>
        <position position="104"/>
    </location>
</feature>
<protein>
    <submittedName>
        <fullName evidence="1">Uncharacterized protein</fullName>
    </submittedName>
</protein>
<dbReference type="PANTHER" id="PTHR14240">
    <property type="entry name" value="RETINITIS PIGMENTOSA GTPASE REGULATOR-INTERACTING PROTEIN"/>
    <property type="match status" value="1"/>
</dbReference>
<dbReference type="EMBL" id="LR939678">
    <property type="protein sequence ID" value="CAD7255627.1"/>
    <property type="molecule type" value="Genomic_DNA"/>
</dbReference>
<name>A0A7R9FUM7_9CRUS</name>
<dbReference type="GO" id="GO:0035869">
    <property type="term" value="C:ciliary transition zone"/>
    <property type="evidence" value="ECO:0007669"/>
    <property type="project" value="TreeGrafter"/>
</dbReference>
<dbReference type="GO" id="GO:1905515">
    <property type="term" value="P:non-motile cilium assembly"/>
    <property type="evidence" value="ECO:0007669"/>
    <property type="project" value="TreeGrafter"/>
</dbReference>
<gene>
    <name evidence="1" type="ORF">DSTB1V02_LOCUS15372</name>
</gene>
<dbReference type="PANTHER" id="PTHR14240:SF1">
    <property type="entry name" value="PROTEIN FANTOM-RELATED"/>
    <property type="match status" value="1"/>
</dbReference>
<dbReference type="Proteomes" id="UP000677054">
    <property type="component" value="Unassembled WGS sequence"/>
</dbReference>
<reference evidence="1" key="1">
    <citation type="submission" date="2020-11" db="EMBL/GenBank/DDBJ databases">
        <authorList>
            <person name="Tran Van P."/>
        </authorList>
    </citation>
    <scope>NUCLEOTIDE SEQUENCE</scope>
</reference>